<gene>
    <name evidence="5" type="ORF">OXX778_LOCUS8895</name>
</gene>
<comment type="caution">
    <text evidence="5">The sequence shown here is derived from an EMBL/GenBank/DDBJ whole genome shotgun (WGS) entry which is preliminary data.</text>
</comment>
<protein>
    <recommendedName>
        <fullName evidence="4">Ubiquitin-like protease family profile domain-containing protein</fullName>
    </recommendedName>
</protein>
<dbReference type="AlphaFoldDB" id="A0A813VY89"/>
<evidence type="ECO:0000256" key="1">
    <source>
        <dbReference type="ARBA" id="ARBA00005234"/>
    </source>
</evidence>
<dbReference type="EMBL" id="CAJNOC010001266">
    <property type="protein sequence ID" value="CAF0849917.1"/>
    <property type="molecule type" value="Genomic_DNA"/>
</dbReference>
<comment type="similarity">
    <text evidence="1">Belongs to the peptidase C48 family.</text>
</comment>
<evidence type="ECO:0000313" key="5">
    <source>
        <dbReference type="EMBL" id="CAF0849917.1"/>
    </source>
</evidence>
<dbReference type="InterPro" id="IPR003653">
    <property type="entry name" value="Peptidase_C48_C"/>
</dbReference>
<reference evidence="5" key="1">
    <citation type="submission" date="2021-02" db="EMBL/GenBank/DDBJ databases">
        <authorList>
            <person name="Nowell W R."/>
        </authorList>
    </citation>
    <scope>NUCLEOTIDE SEQUENCE</scope>
    <source>
        <strain evidence="5">Ploen Becks lab</strain>
    </source>
</reference>
<dbReference type="Gene3D" id="3.40.395.10">
    <property type="entry name" value="Adenoviral Proteinase, Chain A"/>
    <property type="match status" value="1"/>
</dbReference>
<name>A0A813VY89_9BILA</name>
<dbReference type="SUPFAM" id="SSF54001">
    <property type="entry name" value="Cysteine proteinases"/>
    <property type="match status" value="1"/>
</dbReference>
<dbReference type="Proteomes" id="UP000663879">
    <property type="component" value="Unassembled WGS sequence"/>
</dbReference>
<proteinExistence type="inferred from homology"/>
<dbReference type="GO" id="GO:0006508">
    <property type="term" value="P:proteolysis"/>
    <property type="evidence" value="ECO:0007669"/>
    <property type="project" value="UniProtKB-KW"/>
</dbReference>
<sequence length="231" mass="27042">MPRTNNNIEGWHTALQNVIRRSPIIYVFIDKIKLEQANMEAIHLQLVTGRLPKRKASYVDEFTIFTTSNQLLSDSIIDAYITCIIDRSNTYLFNYFDAVKIAMKGDFGCNKRTTKLSDFRYIIGPVLYYKDWTLFFADTMERKFMYIDAMGKRNVQKVFENWSIYDDKPWKLHVVHHSIQKDSINCGVFVCKFTKMILSGASDLIFDTGLLNEIRTDIRKTIETNNDFKLI</sequence>
<keyword evidence="6" id="KW-1185">Reference proteome</keyword>
<dbReference type="OrthoDB" id="413122at2759"/>
<keyword evidence="3" id="KW-0378">Hydrolase</keyword>
<evidence type="ECO:0000313" key="6">
    <source>
        <dbReference type="Proteomes" id="UP000663879"/>
    </source>
</evidence>
<keyword evidence="2" id="KW-0645">Protease</keyword>
<accession>A0A813VY89</accession>
<dbReference type="InterPro" id="IPR038765">
    <property type="entry name" value="Papain-like_cys_pep_sf"/>
</dbReference>
<organism evidence="5 6">
    <name type="scientific">Brachionus calyciflorus</name>
    <dbReference type="NCBI Taxonomy" id="104777"/>
    <lineage>
        <taxon>Eukaryota</taxon>
        <taxon>Metazoa</taxon>
        <taxon>Spiralia</taxon>
        <taxon>Gnathifera</taxon>
        <taxon>Rotifera</taxon>
        <taxon>Eurotatoria</taxon>
        <taxon>Monogononta</taxon>
        <taxon>Pseudotrocha</taxon>
        <taxon>Ploima</taxon>
        <taxon>Brachionidae</taxon>
        <taxon>Brachionus</taxon>
    </lineage>
</organism>
<feature type="domain" description="Ubiquitin-like protease family profile" evidence="4">
    <location>
        <begin position="55"/>
        <end position="197"/>
    </location>
</feature>
<evidence type="ECO:0000259" key="4">
    <source>
        <dbReference type="PROSITE" id="PS50600"/>
    </source>
</evidence>
<evidence type="ECO:0000256" key="2">
    <source>
        <dbReference type="ARBA" id="ARBA00022670"/>
    </source>
</evidence>
<dbReference type="GO" id="GO:0008234">
    <property type="term" value="F:cysteine-type peptidase activity"/>
    <property type="evidence" value="ECO:0007669"/>
    <property type="project" value="InterPro"/>
</dbReference>
<dbReference type="PROSITE" id="PS50600">
    <property type="entry name" value="ULP_PROTEASE"/>
    <property type="match status" value="1"/>
</dbReference>
<evidence type="ECO:0000256" key="3">
    <source>
        <dbReference type="ARBA" id="ARBA00022801"/>
    </source>
</evidence>